<evidence type="ECO:0000256" key="1">
    <source>
        <dbReference type="ARBA" id="ARBA00023002"/>
    </source>
</evidence>
<dbReference type="GO" id="GO:0016491">
    <property type="term" value="F:oxidoreductase activity"/>
    <property type="evidence" value="ECO:0007669"/>
    <property type="project" value="UniProtKB-KW"/>
</dbReference>
<protein>
    <recommendedName>
        <fullName evidence="4">TauD/TfdA-like domain-containing protein</fullName>
    </recommendedName>
</protein>
<dbReference type="STRING" id="679197.HMPREF9336_04288"/>
<feature type="region of interest" description="Disordered" evidence="3">
    <location>
        <begin position="306"/>
        <end position="389"/>
    </location>
</feature>
<dbReference type="InterPro" id="IPR003819">
    <property type="entry name" value="TauD/TfdA-like"/>
</dbReference>
<reference evidence="5 6" key="1">
    <citation type="journal article" date="2011" name="Stand. Genomic Sci.">
        <title>High quality draft genome sequence of Segniliparus rugosus CDC 945(T)= (ATCC BAA-974(T)).</title>
        <authorList>
            <person name="Earl A.M."/>
            <person name="Desjardins C.A."/>
            <person name="Fitzgerald M.G."/>
            <person name="Arachchi H.M."/>
            <person name="Zeng Q."/>
            <person name="Mehta T."/>
            <person name="Griggs A."/>
            <person name="Birren B.W."/>
            <person name="Toney N.C."/>
            <person name="Carr J."/>
            <person name="Posey J."/>
            <person name="Butler W.R."/>
        </authorList>
    </citation>
    <scope>NUCLEOTIDE SEQUENCE [LARGE SCALE GENOMIC DNA]</scope>
    <source>
        <strain evidence="6">ATCC BAA-974 / DSM 45345 / CCUG 50838 / CIP 108380 / JCM 13579 / CDC 945</strain>
    </source>
</reference>
<dbReference type="InterPro" id="IPR042098">
    <property type="entry name" value="TauD-like_sf"/>
</dbReference>
<organism evidence="5 6">
    <name type="scientific">Segniliparus rugosus (strain ATCC BAA-974 / DSM 45345 / CCUG 50838 / CIP 108380 / JCM 13579 / CDC 945)</name>
    <dbReference type="NCBI Taxonomy" id="679197"/>
    <lineage>
        <taxon>Bacteria</taxon>
        <taxon>Bacillati</taxon>
        <taxon>Actinomycetota</taxon>
        <taxon>Actinomycetes</taxon>
        <taxon>Mycobacteriales</taxon>
        <taxon>Segniliparaceae</taxon>
        <taxon>Segniliparus</taxon>
    </lineage>
</organism>
<dbReference type="EMBL" id="ACZI02000003">
    <property type="protein sequence ID" value="ERG69144.1"/>
    <property type="molecule type" value="Genomic_DNA"/>
</dbReference>
<feature type="domain" description="TauD/TfdA-like" evidence="4">
    <location>
        <begin position="140"/>
        <end position="298"/>
    </location>
</feature>
<comment type="caution">
    <text evidence="5">The sequence shown here is derived from an EMBL/GenBank/DDBJ whole genome shotgun (WGS) entry which is preliminary data.</text>
</comment>
<dbReference type="Pfam" id="PF02668">
    <property type="entry name" value="TauD"/>
    <property type="match status" value="1"/>
</dbReference>
<name>U1N4L8_SEGRC</name>
<feature type="compositionally biased region" description="Low complexity" evidence="3">
    <location>
        <begin position="311"/>
        <end position="322"/>
    </location>
</feature>
<dbReference type="SUPFAM" id="SSF51197">
    <property type="entry name" value="Clavaminate synthase-like"/>
    <property type="match status" value="1"/>
</dbReference>
<sequence length="426" mass="46280">MTAEIRTLSAKAGELVHELGAMTASVYDGLADPFAQRALENIGAHLRSEGSELREAVAAPKSASGVAVVRGLVVDHAVAGPTPAGWRAVDERMLSPLDASLALLAAIAGRPFAWAGQQDGRLVNNILPEPGKEHEQTGASSSVLLAPHTEDAFHPDRANLLMLLCVRNPQQVPTTVASVRRARISESDQRVLSERVVPILPDDSYDWDRSLPSLPVATLWERHDGLAMRYDPAYTPLAEASAEYQAAYRRLGEALAEVSEAVVLEPGDMAIIDNDVAVHGRAPFTARYDGTDRWLKRVNVSFSPAPAALGTRRSNTATARRSWMTSPRPRTCWQASCEPSGRGDRPERERSRRGGDHPFRGDRRRGSGLPGARGGPFGQSAQAQHHQRPLDQLRHAGQNGRRGGVQDLLHQQRDRGEALLHHLGPL</sequence>
<dbReference type="AlphaFoldDB" id="U1N4L8"/>
<dbReference type="Proteomes" id="UP000004816">
    <property type="component" value="Unassembled WGS sequence"/>
</dbReference>
<evidence type="ECO:0000256" key="3">
    <source>
        <dbReference type="SAM" id="MobiDB-lite"/>
    </source>
</evidence>
<evidence type="ECO:0000256" key="2">
    <source>
        <dbReference type="ARBA" id="ARBA00023004"/>
    </source>
</evidence>
<dbReference type="Gene3D" id="3.60.130.10">
    <property type="entry name" value="Clavaminate synthase-like"/>
    <property type="match status" value="1"/>
</dbReference>
<keyword evidence="6" id="KW-1185">Reference proteome</keyword>
<dbReference type="eggNOG" id="COG2175">
    <property type="taxonomic scope" value="Bacteria"/>
</dbReference>
<gene>
    <name evidence="5" type="ORF">HMPREF9336_04288</name>
</gene>
<proteinExistence type="predicted"/>
<keyword evidence="2" id="KW-0408">Iron</keyword>
<evidence type="ECO:0000259" key="4">
    <source>
        <dbReference type="Pfam" id="PF02668"/>
    </source>
</evidence>
<evidence type="ECO:0000313" key="6">
    <source>
        <dbReference type="Proteomes" id="UP000004816"/>
    </source>
</evidence>
<dbReference type="RefSeq" id="WP_021030607.1">
    <property type="nucleotide sequence ID" value="NZ_KI391954.1"/>
</dbReference>
<feature type="compositionally biased region" description="Basic and acidic residues" evidence="3">
    <location>
        <begin position="341"/>
        <end position="365"/>
    </location>
</feature>
<dbReference type="HOGENOM" id="CLU_643874_0_0_11"/>
<accession>U1N4L8</accession>
<evidence type="ECO:0000313" key="5">
    <source>
        <dbReference type="EMBL" id="ERG69144.1"/>
    </source>
</evidence>
<feature type="compositionally biased region" description="Gly residues" evidence="3">
    <location>
        <begin position="368"/>
        <end position="377"/>
    </location>
</feature>
<keyword evidence="1" id="KW-0560">Oxidoreductase</keyword>